<keyword evidence="1" id="KW-1133">Transmembrane helix</keyword>
<feature type="transmembrane region" description="Helical" evidence="1">
    <location>
        <begin position="20"/>
        <end position="42"/>
    </location>
</feature>
<protein>
    <submittedName>
        <fullName evidence="2">Brp/Blh family beta-carotene 15,15'-monooxygenase</fullName>
        <ecNumber evidence="2">1.14.99.36</ecNumber>
    </submittedName>
</protein>
<keyword evidence="2" id="KW-0560">Oxidoreductase</keyword>
<reference evidence="2 3" key="1">
    <citation type="submission" date="2011-02" db="EMBL/GenBank/DDBJ databases">
        <authorList>
            <person name="Muzny D."/>
            <person name="Qin X."/>
            <person name="Deng J."/>
            <person name="Jiang H."/>
            <person name="Liu Y."/>
            <person name="Qu J."/>
            <person name="Song X.-Z."/>
            <person name="Zhang L."/>
            <person name="Thornton R."/>
            <person name="Coyle M."/>
            <person name="Francisco L."/>
            <person name="Jackson L."/>
            <person name="Javaid M."/>
            <person name="Korchina V."/>
            <person name="Kovar C."/>
            <person name="Mata R."/>
            <person name="Mathew T."/>
            <person name="Ngo R."/>
            <person name="Nguyen L."/>
            <person name="Nguyen N."/>
            <person name="Okwuonu G."/>
            <person name="Ongeri F."/>
            <person name="Pham C."/>
            <person name="Simmons D."/>
            <person name="Wilczek-Boney K."/>
            <person name="Hale W."/>
            <person name="Jakkamsetti A."/>
            <person name="Pham P."/>
            <person name="Ruth R."/>
            <person name="San Lucas F."/>
            <person name="Warren J."/>
            <person name="Zhang J."/>
            <person name="Zhao Z."/>
            <person name="Zhou C."/>
            <person name="Zhu D."/>
            <person name="Lee S."/>
            <person name="Bess C."/>
            <person name="Blankenburg K."/>
            <person name="Forbes L."/>
            <person name="Fu Q."/>
            <person name="Gubbala S."/>
            <person name="Hirani K."/>
            <person name="Jayaseelan J.C."/>
            <person name="Lara F."/>
            <person name="Munidasa M."/>
            <person name="Palculict T."/>
            <person name="Patil S."/>
            <person name="Pu L.-L."/>
            <person name="Saada N."/>
            <person name="Tang L."/>
            <person name="Weissenberger G."/>
            <person name="Zhu Y."/>
            <person name="Hemphill L."/>
            <person name="Shang Y."/>
            <person name="Youmans B."/>
            <person name="Ayvaz T."/>
            <person name="Ross M."/>
            <person name="Santibanez J."/>
            <person name="Aqrawi P."/>
            <person name="Gross S."/>
            <person name="Joshi V."/>
            <person name="Fowler G."/>
            <person name="Nazareth L."/>
            <person name="Reid J."/>
            <person name="Worley K."/>
            <person name="Petrosino J."/>
            <person name="Highlander S."/>
            <person name="Gibbs R."/>
        </authorList>
    </citation>
    <scope>NUCLEOTIDE SEQUENCE [LARGE SCALE GENOMIC DNA]</scope>
    <source>
        <strain evidence="2 3">SK115</strain>
    </source>
</reference>
<evidence type="ECO:0000256" key="1">
    <source>
        <dbReference type="SAM" id="Phobius"/>
    </source>
</evidence>
<keyword evidence="1" id="KW-0472">Membrane</keyword>
<dbReference type="HOGENOM" id="CLU_087921_0_0_9"/>
<dbReference type="GO" id="GO:0004497">
    <property type="term" value="F:monooxygenase activity"/>
    <property type="evidence" value="ECO:0007669"/>
    <property type="project" value="UniProtKB-KW"/>
</dbReference>
<feature type="transmembrane region" description="Helical" evidence="1">
    <location>
        <begin position="77"/>
        <end position="99"/>
    </location>
</feature>
<keyword evidence="2" id="KW-0503">Monooxygenase</keyword>
<feature type="transmembrane region" description="Helical" evidence="1">
    <location>
        <begin position="163"/>
        <end position="184"/>
    </location>
</feature>
<dbReference type="Pfam" id="PF20599">
    <property type="entry name" value="DUF6796"/>
    <property type="match status" value="1"/>
</dbReference>
<dbReference type="AlphaFoldDB" id="F0IAK6"/>
<comment type="caution">
    <text evidence="2">The sequence shown here is derived from an EMBL/GenBank/DDBJ whole genome shotgun (WGS) entry which is preliminary data.</text>
</comment>
<proteinExistence type="predicted"/>
<dbReference type="PATRIC" id="fig|888810.3.peg.1802"/>
<feature type="transmembrane region" description="Helical" evidence="1">
    <location>
        <begin position="105"/>
        <end position="130"/>
    </location>
</feature>
<feature type="transmembrane region" description="Helical" evidence="1">
    <location>
        <begin position="190"/>
        <end position="210"/>
    </location>
</feature>
<dbReference type="InterPro" id="IPR046475">
    <property type="entry name" value="DUF6796"/>
</dbReference>
<dbReference type="EMBL" id="AEXW01000008">
    <property type="protein sequence ID" value="EGD31164.1"/>
    <property type="molecule type" value="Genomic_DNA"/>
</dbReference>
<organism evidence="2 3">
    <name type="scientific">Streptococcus sanguinis SK115</name>
    <dbReference type="NCBI Taxonomy" id="888810"/>
    <lineage>
        <taxon>Bacteria</taxon>
        <taxon>Bacillati</taxon>
        <taxon>Bacillota</taxon>
        <taxon>Bacilli</taxon>
        <taxon>Lactobacillales</taxon>
        <taxon>Streptococcaceae</taxon>
        <taxon>Streptococcus</taxon>
    </lineage>
</organism>
<feature type="transmembrane region" description="Helical" evidence="1">
    <location>
        <begin position="222"/>
        <end position="241"/>
    </location>
</feature>
<dbReference type="Proteomes" id="UP000003351">
    <property type="component" value="Unassembled WGS sequence"/>
</dbReference>
<accession>F0IAK6</accession>
<dbReference type="EC" id="1.14.99.36" evidence="2"/>
<evidence type="ECO:0000313" key="2">
    <source>
        <dbReference type="EMBL" id="EGD31164.1"/>
    </source>
</evidence>
<gene>
    <name evidence="2" type="ORF">HMPREF9382_1841</name>
</gene>
<sequence length="242" mass="26381">MSFCAKIRGQWKKESNVIFLSLWAGLLSGLCWLLGDILLVGFEVDKESYASFTEQSRIGNKNLAMLMLSGSVGRLRLGALVANFSIPLMLVSLYALFGLTNKDLWAYLSIALLGIGFALSPVAHVAFYYVGIISKKAYKRSGGQVCSDEDSGLINEAVLFLDITWRTAIALTGLGWLVYSLLIVTGQTILPAYLGLLTPLPLSLLTILLVEKLRIGRPYLNGAGLNIGFSLFYLLLLLHIGS</sequence>
<keyword evidence="1" id="KW-0812">Transmembrane</keyword>
<name>F0IAK6_STRSA</name>
<evidence type="ECO:0000313" key="3">
    <source>
        <dbReference type="Proteomes" id="UP000003351"/>
    </source>
</evidence>